<evidence type="ECO:0000313" key="2">
    <source>
        <dbReference type="EMBL" id="KAF6372046.1"/>
    </source>
</evidence>
<sequence>MATLKKRKSLRKNKILSLCSYNFHSTNDMLAEMETQLLMKSPRDTSLSTAPSRPVPLPPCIGRLNVWFLPRGNLAPREQLVIRTSTPQTSNKGTLTNLLKEQQELVESITRDVEEADAELESEYRLLCSNIQR</sequence>
<reference evidence="2 3" key="1">
    <citation type="journal article" date="2020" name="Nature">
        <title>Six reference-quality genomes reveal evolution of bat adaptations.</title>
        <authorList>
            <person name="Jebb D."/>
            <person name="Huang Z."/>
            <person name="Pippel M."/>
            <person name="Hughes G.M."/>
            <person name="Lavrichenko K."/>
            <person name="Devanna P."/>
            <person name="Winkler S."/>
            <person name="Jermiin L.S."/>
            <person name="Skirmuntt E.C."/>
            <person name="Katzourakis A."/>
            <person name="Burkitt-Gray L."/>
            <person name="Ray D.A."/>
            <person name="Sullivan K.A.M."/>
            <person name="Roscito J.G."/>
            <person name="Kirilenko B.M."/>
            <person name="Davalos L.M."/>
            <person name="Corthals A.P."/>
            <person name="Power M.L."/>
            <person name="Jones G."/>
            <person name="Ransome R.D."/>
            <person name="Dechmann D.K.N."/>
            <person name="Locatelli A.G."/>
            <person name="Puechmaille S.J."/>
            <person name="Fedrigo O."/>
            <person name="Jarvis E.D."/>
            <person name="Hiller M."/>
            <person name="Vernes S.C."/>
            <person name="Myers E.W."/>
            <person name="Teeling E.C."/>
        </authorList>
    </citation>
    <scope>NUCLEOTIDE SEQUENCE [LARGE SCALE GENOMIC DNA]</scope>
    <source>
        <strain evidence="2">MRhiFer1</strain>
        <tissue evidence="2">Lung</tissue>
    </source>
</reference>
<evidence type="ECO:0000259" key="1">
    <source>
        <dbReference type="Pfam" id="PF12001"/>
    </source>
</evidence>
<dbReference type="EMBL" id="JACAGC010000004">
    <property type="protein sequence ID" value="KAF6372046.1"/>
    <property type="molecule type" value="Genomic_DNA"/>
</dbReference>
<evidence type="ECO:0000313" key="3">
    <source>
        <dbReference type="Proteomes" id="UP000585614"/>
    </source>
</evidence>
<dbReference type="Proteomes" id="UP000585614">
    <property type="component" value="Unassembled WGS sequence"/>
</dbReference>
<organism evidence="2 3">
    <name type="scientific">Rhinolophus ferrumequinum</name>
    <name type="common">Greater horseshoe bat</name>
    <dbReference type="NCBI Taxonomy" id="59479"/>
    <lineage>
        <taxon>Eukaryota</taxon>
        <taxon>Metazoa</taxon>
        <taxon>Chordata</taxon>
        <taxon>Craniata</taxon>
        <taxon>Vertebrata</taxon>
        <taxon>Euteleostomi</taxon>
        <taxon>Mammalia</taxon>
        <taxon>Eutheria</taxon>
        <taxon>Laurasiatheria</taxon>
        <taxon>Chiroptera</taxon>
        <taxon>Yinpterochiroptera</taxon>
        <taxon>Rhinolophoidea</taxon>
        <taxon>Rhinolophidae</taxon>
        <taxon>Rhinolophinae</taxon>
        <taxon>Rhinolophus</taxon>
    </lineage>
</organism>
<accession>A0A7J7ZDL1</accession>
<gene>
    <name evidence="2" type="ORF">mRhiFer1_009783</name>
</gene>
<dbReference type="AlphaFoldDB" id="A0A7J7ZDL1"/>
<comment type="caution">
    <text evidence="2">The sequence shown here is derived from an EMBL/GenBank/DDBJ whole genome shotgun (WGS) entry which is preliminary data.</text>
</comment>
<feature type="domain" description="DUF3496" evidence="1">
    <location>
        <begin position="14"/>
        <end position="79"/>
    </location>
</feature>
<protein>
    <recommendedName>
        <fullName evidence="1">DUF3496 domain-containing protein</fullName>
    </recommendedName>
</protein>
<name>A0A7J7ZDL1_RHIFE</name>
<dbReference type="Pfam" id="PF12001">
    <property type="entry name" value="DUF3496"/>
    <property type="match status" value="1"/>
</dbReference>
<proteinExistence type="predicted"/>
<dbReference type="InterPro" id="IPR021885">
    <property type="entry name" value="DUF3496"/>
</dbReference>